<gene>
    <name evidence="3" type="ORF">WMY93_007757</name>
</gene>
<keyword evidence="2" id="KW-0175">Coiled coil</keyword>
<comment type="similarity">
    <text evidence="1">Belongs to the dapper family.</text>
</comment>
<evidence type="ECO:0000256" key="1">
    <source>
        <dbReference type="ARBA" id="ARBA00010807"/>
    </source>
</evidence>
<evidence type="ECO:0000313" key="3">
    <source>
        <dbReference type="EMBL" id="KAK7925447.1"/>
    </source>
</evidence>
<accession>A0AAW0PQC4</accession>
<sequence>MSTLEAPASFALMFPFKEERSRNKERLEASLAALCELELLKQRQESRVLTALRLGTTPRDSRRGRSYERPCVMMERTPRRITVPGCRQGLGGLKGWSGERKEFGVRKGVSGYGEMHGWRR</sequence>
<evidence type="ECO:0000313" key="4">
    <source>
        <dbReference type="Proteomes" id="UP001460270"/>
    </source>
</evidence>
<comment type="caution">
    <text evidence="3">The sequence shown here is derived from an EMBL/GenBank/DDBJ whole genome shotgun (WGS) entry which is preliminary data.</text>
</comment>
<protein>
    <submittedName>
        <fullName evidence="3">Uncharacterized protein</fullName>
    </submittedName>
</protein>
<dbReference type="InterPro" id="IPR024843">
    <property type="entry name" value="Dapper"/>
</dbReference>
<dbReference type="PANTHER" id="PTHR15919:SF1">
    <property type="entry name" value="DAPPER HOMOLOG 3"/>
    <property type="match status" value="1"/>
</dbReference>
<reference evidence="4" key="1">
    <citation type="submission" date="2024-04" db="EMBL/GenBank/DDBJ databases">
        <title>Salinicola lusitanus LLJ914,a marine bacterium isolated from the Okinawa Trough.</title>
        <authorList>
            <person name="Li J."/>
        </authorList>
    </citation>
    <scope>NUCLEOTIDE SEQUENCE [LARGE SCALE GENOMIC DNA]</scope>
</reference>
<dbReference type="AlphaFoldDB" id="A0AAW0PQC4"/>
<dbReference type="GO" id="GO:0090090">
    <property type="term" value="P:negative regulation of canonical Wnt signaling pathway"/>
    <property type="evidence" value="ECO:0007669"/>
    <property type="project" value="TreeGrafter"/>
</dbReference>
<dbReference type="Pfam" id="PF15268">
    <property type="entry name" value="Dapper"/>
    <property type="match status" value="1"/>
</dbReference>
<organism evidence="3 4">
    <name type="scientific">Mugilogobius chulae</name>
    <name type="common">yellowstripe goby</name>
    <dbReference type="NCBI Taxonomy" id="88201"/>
    <lineage>
        <taxon>Eukaryota</taxon>
        <taxon>Metazoa</taxon>
        <taxon>Chordata</taxon>
        <taxon>Craniata</taxon>
        <taxon>Vertebrata</taxon>
        <taxon>Euteleostomi</taxon>
        <taxon>Actinopterygii</taxon>
        <taxon>Neopterygii</taxon>
        <taxon>Teleostei</taxon>
        <taxon>Neoteleostei</taxon>
        <taxon>Acanthomorphata</taxon>
        <taxon>Gobiaria</taxon>
        <taxon>Gobiiformes</taxon>
        <taxon>Gobioidei</taxon>
        <taxon>Gobiidae</taxon>
        <taxon>Gobionellinae</taxon>
        <taxon>Mugilogobius</taxon>
    </lineage>
</organism>
<evidence type="ECO:0000256" key="2">
    <source>
        <dbReference type="ARBA" id="ARBA00023054"/>
    </source>
</evidence>
<name>A0AAW0PQC4_9GOBI</name>
<dbReference type="PANTHER" id="PTHR15919">
    <property type="entry name" value="DAPPER-RELATED"/>
    <property type="match status" value="1"/>
</dbReference>
<proteinExistence type="inferred from homology"/>
<keyword evidence="4" id="KW-1185">Reference proteome</keyword>
<dbReference type="EMBL" id="JBBPFD010000005">
    <property type="protein sequence ID" value="KAK7925447.1"/>
    <property type="molecule type" value="Genomic_DNA"/>
</dbReference>
<dbReference type="GO" id="GO:0005737">
    <property type="term" value="C:cytoplasm"/>
    <property type="evidence" value="ECO:0007669"/>
    <property type="project" value="TreeGrafter"/>
</dbReference>
<dbReference type="Proteomes" id="UP001460270">
    <property type="component" value="Unassembled WGS sequence"/>
</dbReference>